<feature type="compositionally biased region" description="Polar residues" evidence="1">
    <location>
        <begin position="220"/>
        <end position="233"/>
    </location>
</feature>
<evidence type="ECO:0000313" key="2">
    <source>
        <dbReference type="EMBL" id="KAG1907555.1"/>
    </source>
</evidence>
<dbReference type="AlphaFoldDB" id="A0AAD4EJV7"/>
<dbReference type="GeneID" id="64660248"/>
<feature type="compositionally biased region" description="Polar residues" evidence="1">
    <location>
        <begin position="241"/>
        <end position="250"/>
    </location>
</feature>
<keyword evidence="3" id="KW-1185">Reference proteome</keyword>
<accession>A0AAD4EJV7</accession>
<sequence length="364" mass="40377">MDEEGMSGPVSQEDISGAWNFWKLISRIWDEQGVSVSAQRAKTIRNLMLSSFRELDTQGLAPDSIGQASLQVLHWLIHTLRKHCLELCLCADNWKVMKLMTDNYSQWFNYHVKKRTSKRIKAEHGESIPDLSEDALPSVQKCRGNSDQDLEAEHPKKRVRTDLPVIEPIIENDEVREPTPPPHANKGKDKEVTTIEIENPLSNVVLKPRPKAVNQMSPSISIDSPTASTSGTNPILALPSHESTPTSTIPNTPLSTDTASLAVKAELINQASTTIETKVHPNMIKKCQPSTKPMCMSSKIMARNFCAIEWQSNGHQKEPVSIFATYWNGLSSTNKEVYKCKAALQLNSAGTTEGSGACDDMDEE</sequence>
<proteinExistence type="predicted"/>
<gene>
    <name evidence="2" type="ORF">F5891DRAFT_1180564</name>
</gene>
<evidence type="ECO:0000313" key="3">
    <source>
        <dbReference type="Proteomes" id="UP001195769"/>
    </source>
</evidence>
<feature type="region of interest" description="Disordered" evidence="1">
    <location>
        <begin position="121"/>
        <end position="157"/>
    </location>
</feature>
<protein>
    <submittedName>
        <fullName evidence="2">Uncharacterized protein</fullName>
    </submittedName>
</protein>
<dbReference type="RefSeq" id="XP_041233130.1">
    <property type="nucleotide sequence ID" value="XM_041365950.1"/>
</dbReference>
<comment type="caution">
    <text evidence="2">The sequence shown here is derived from an EMBL/GenBank/DDBJ whole genome shotgun (WGS) entry which is preliminary data.</text>
</comment>
<evidence type="ECO:0000256" key="1">
    <source>
        <dbReference type="SAM" id="MobiDB-lite"/>
    </source>
</evidence>
<feature type="region of interest" description="Disordered" evidence="1">
    <location>
        <begin position="220"/>
        <end position="250"/>
    </location>
</feature>
<dbReference type="EMBL" id="JABBWK010000002">
    <property type="protein sequence ID" value="KAG1907555.1"/>
    <property type="molecule type" value="Genomic_DNA"/>
</dbReference>
<reference evidence="2" key="1">
    <citation type="journal article" date="2020" name="New Phytol.">
        <title>Comparative genomics reveals dynamic genome evolution in host specialist ectomycorrhizal fungi.</title>
        <authorList>
            <person name="Lofgren L.A."/>
            <person name="Nguyen N.H."/>
            <person name="Vilgalys R."/>
            <person name="Ruytinx J."/>
            <person name="Liao H.L."/>
            <person name="Branco S."/>
            <person name="Kuo A."/>
            <person name="LaButti K."/>
            <person name="Lipzen A."/>
            <person name="Andreopoulos W."/>
            <person name="Pangilinan J."/>
            <person name="Riley R."/>
            <person name="Hundley H."/>
            <person name="Na H."/>
            <person name="Barry K."/>
            <person name="Grigoriev I.V."/>
            <person name="Stajich J.E."/>
            <person name="Kennedy P.G."/>
        </authorList>
    </citation>
    <scope>NUCLEOTIDE SEQUENCE</scope>
    <source>
        <strain evidence="2">FC203</strain>
    </source>
</reference>
<name>A0AAD4EJV7_9AGAM</name>
<dbReference type="Proteomes" id="UP001195769">
    <property type="component" value="Unassembled WGS sequence"/>
</dbReference>
<organism evidence="2 3">
    <name type="scientific">Suillus fuscotomentosus</name>
    <dbReference type="NCBI Taxonomy" id="1912939"/>
    <lineage>
        <taxon>Eukaryota</taxon>
        <taxon>Fungi</taxon>
        <taxon>Dikarya</taxon>
        <taxon>Basidiomycota</taxon>
        <taxon>Agaricomycotina</taxon>
        <taxon>Agaricomycetes</taxon>
        <taxon>Agaricomycetidae</taxon>
        <taxon>Boletales</taxon>
        <taxon>Suillineae</taxon>
        <taxon>Suillaceae</taxon>
        <taxon>Suillus</taxon>
    </lineage>
</organism>